<keyword evidence="2" id="KW-0812">Transmembrane</keyword>
<protein>
    <submittedName>
        <fullName evidence="3">Uncharacterized protein</fullName>
    </submittedName>
</protein>
<feature type="region of interest" description="Disordered" evidence="1">
    <location>
        <begin position="224"/>
        <end position="251"/>
    </location>
</feature>
<evidence type="ECO:0000256" key="2">
    <source>
        <dbReference type="SAM" id="Phobius"/>
    </source>
</evidence>
<comment type="caution">
    <text evidence="3">The sequence shown here is derived from an EMBL/GenBank/DDBJ whole genome shotgun (WGS) entry which is preliminary data.</text>
</comment>
<evidence type="ECO:0000256" key="1">
    <source>
        <dbReference type="SAM" id="MobiDB-lite"/>
    </source>
</evidence>
<accession>A0A8J4XTL5</accession>
<reference evidence="3" key="1">
    <citation type="submission" date="2020-07" db="EMBL/GenBank/DDBJ databases">
        <title>The High-quality genome of the commercially important snow crab, Chionoecetes opilio.</title>
        <authorList>
            <person name="Jeong J.-H."/>
            <person name="Ryu S."/>
        </authorList>
    </citation>
    <scope>NUCLEOTIDE SEQUENCE</scope>
    <source>
        <strain evidence="3">MADBK_172401_WGS</strain>
        <tissue evidence="3">Digestive gland</tissue>
    </source>
</reference>
<dbReference type="OrthoDB" id="6379638at2759"/>
<gene>
    <name evidence="3" type="ORF">GWK47_013976</name>
</gene>
<feature type="compositionally biased region" description="Basic and acidic residues" evidence="1">
    <location>
        <begin position="232"/>
        <end position="243"/>
    </location>
</feature>
<name>A0A8J4XTL5_CHIOP</name>
<evidence type="ECO:0000313" key="3">
    <source>
        <dbReference type="EMBL" id="KAG0714516.1"/>
    </source>
</evidence>
<keyword evidence="4" id="KW-1185">Reference proteome</keyword>
<dbReference type="Proteomes" id="UP000770661">
    <property type="component" value="Unassembled WGS sequence"/>
</dbReference>
<proteinExistence type="predicted"/>
<evidence type="ECO:0000313" key="4">
    <source>
        <dbReference type="Proteomes" id="UP000770661"/>
    </source>
</evidence>
<dbReference type="AlphaFoldDB" id="A0A8J4XTL5"/>
<feature type="region of interest" description="Disordered" evidence="1">
    <location>
        <begin position="138"/>
        <end position="166"/>
    </location>
</feature>
<organism evidence="3 4">
    <name type="scientific">Chionoecetes opilio</name>
    <name type="common">Atlantic snow crab</name>
    <name type="synonym">Cancer opilio</name>
    <dbReference type="NCBI Taxonomy" id="41210"/>
    <lineage>
        <taxon>Eukaryota</taxon>
        <taxon>Metazoa</taxon>
        <taxon>Ecdysozoa</taxon>
        <taxon>Arthropoda</taxon>
        <taxon>Crustacea</taxon>
        <taxon>Multicrustacea</taxon>
        <taxon>Malacostraca</taxon>
        <taxon>Eumalacostraca</taxon>
        <taxon>Eucarida</taxon>
        <taxon>Decapoda</taxon>
        <taxon>Pleocyemata</taxon>
        <taxon>Brachyura</taxon>
        <taxon>Eubrachyura</taxon>
        <taxon>Majoidea</taxon>
        <taxon>Majidae</taxon>
        <taxon>Chionoecetes</taxon>
    </lineage>
</organism>
<feature type="transmembrane region" description="Helical" evidence="2">
    <location>
        <begin position="178"/>
        <end position="198"/>
    </location>
</feature>
<dbReference type="EMBL" id="JACEEZ010020466">
    <property type="protein sequence ID" value="KAG0714516.1"/>
    <property type="molecule type" value="Genomic_DNA"/>
</dbReference>
<keyword evidence="2" id="KW-0472">Membrane</keyword>
<sequence>MAAFWQGDSMLVRVSGVVRLCCPDPASTLLAPPARYPLYQDPRHATAILDSLHSGGRYTILPTISVVAPWDDPLNHDLPPDSALSGSQVVKQVLAPTPVIPPLTPTGRPAWVGEAALNATHRFYNVLRAVLHGGEDQAAPALRGEDRRSVEEVSAEVTPKSAVLPTTTPAIDPALSPLIQVCAALAVVVVVMVLLFHWHHVRQECLMERRALRRLARRYRATRDLHSHHHHHDNDHDVEKNDSSDVTDVTL</sequence>
<keyword evidence="2" id="KW-1133">Transmembrane helix</keyword>